<evidence type="ECO:0000313" key="2">
    <source>
        <dbReference type="EMBL" id="GGE00512.1"/>
    </source>
</evidence>
<dbReference type="GO" id="GO:0016301">
    <property type="term" value="F:kinase activity"/>
    <property type="evidence" value="ECO:0007669"/>
    <property type="project" value="UniProtKB-KW"/>
</dbReference>
<dbReference type="RefSeq" id="WP_188443060.1">
    <property type="nucleotide sequence ID" value="NZ_BMGK01000012.1"/>
</dbReference>
<evidence type="ECO:0000259" key="1">
    <source>
        <dbReference type="Pfam" id="PF13657"/>
    </source>
</evidence>
<feature type="domain" description="HipA N-terminal subdomain 1" evidence="1">
    <location>
        <begin position="5"/>
        <end position="103"/>
    </location>
</feature>
<evidence type="ECO:0000313" key="3">
    <source>
        <dbReference type="Proteomes" id="UP000652231"/>
    </source>
</evidence>
<reference evidence="2" key="2">
    <citation type="submission" date="2020-09" db="EMBL/GenBank/DDBJ databases">
        <authorList>
            <person name="Sun Q."/>
            <person name="Zhou Y."/>
        </authorList>
    </citation>
    <scope>NUCLEOTIDE SEQUENCE</scope>
    <source>
        <strain evidence="2">CGMCC 1.12924</strain>
    </source>
</reference>
<dbReference type="EMBL" id="BMGK01000012">
    <property type="protein sequence ID" value="GGE00512.1"/>
    <property type="molecule type" value="Genomic_DNA"/>
</dbReference>
<proteinExistence type="predicted"/>
<keyword evidence="2" id="KW-0418">Kinase</keyword>
<organism evidence="2 3">
    <name type="scientific">Planktosalinus lacus</name>
    <dbReference type="NCBI Taxonomy" id="1526573"/>
    <lineage>
        <taxon>Bacteria</taxon>
        <taxon>Pseudomonadati</taxon>
        <taxon>Bacteroidota</taxon>
        <taxon>Flavobacteriia</taxon>
        <taxon>Flavobacteriales</taxon>
        <taxon>Flavobacteriaceae</taxon>
        <taxon>Planktosalinus</taxon>
    </lineage>
</organism>
<keyword evidence="3" id="KW-1185">Reference proteome</keyword>
<dbReference type="AlphaFoldDB" id="A0A8J2VES1"/>
<accession>A0A8J2VES1</accession>
<dbReference type="Pfam" id="PF13657">
    <property type="entry name" value="Couple_hipA"/>
    <property type="match status" value="1"/>
</dbReference>
<dbReference type="InterPro" id="IPR017508">
    <property type="entry name" value="HipA_N1"/>
</dbReference>
<gene>
    <name evidence="2" type="ORF">GCM10011312_24980</name>
</gene>
<protein>
    <submittedName>
        <fullName evidence="2">Phosphatidylinositol kinase</fullName>
    </submittedName>
</protein>
<keyword evidence="2" id="KW-0808">Transferase</keyword>
<sequence>MRQAKVMFKGEEAGLLSQQANGSFTFSYTTRWFEDWSKPAISLTLPKTQQVYYSGHLFPFFYNMLPEGINKEVVCKSHRIDRDDAFGLLMASTQHDTIGAVSLKNT</sequence>
<dbReference type="Proteomes" id="UP000652231">
    <property type="component" value="Unassembled WGS sequence"/>
</dbReference>
<reference evidence="2" key="1">
    <citation type="journal article" date="2014" name="Int. J. Syst. Evol. Microbiol.">
        <title>Complete genome sequence of Corynebacterium casei LMG S-19264T (=DSM 44701T), isolated from a smear-ripened cheese.</title>
        <authorList>
            <consortium name="US DOE Joint Genome Institute (JGI-PGF)"/>
            <person name="Walter F."/>
            <person name="Albersmeier A."/>
            <person name="Kalinowski J."/>
            <person name="Ruckert C."/>
        </authorList>
    </citation>
    <scope>NUCLEOTIDE SEQUENCE</scope>
    <source>
        <strain evidence="2">CGMCC 1.12924</strain>
    </source>
</reference>
<dbReference type="NCBIfam" id="TIGR03071">
    <property type="entry name" value="couple_hipA"/>
    <property type="match status" value="1"/>
</dbReference>
<comment type="caution">
    <text evidence="2">The sequence shown here is derived from an EMBL/GenBank/DDBJ whole genome shotgun (WGS) entry which is preliminary data.</text>
</comment>
<name>A0A8J2VES1_9FLAO</name>